<evidence type="ECO:0000259" key="3">
    <source>
        <dbReference type="Pfam" id="PF00144"/>
    </source>
</evidence>
<dbReference type="PANTHER" id="PTHR46825">
    <property type="entry name" value="D-ALANYL-D-ALANINE-CARBOXYPEPTIDASE/ENDOPEPTIDASE AMPH"/>
    <property type="match status" value="1"/>
</dbReference>
<comment type="caution">
    <text evidence="4">The sequence shown here is derived from an EMBL/GenBank/DDBJ whole genome shotgun (WGS) entry which is preliminary data.</text>
</comment>
<dbReference type="EMBL" id="WNXC01000001">
    <property type="protein sequence ID" value="MBB2147924.1"/>
    <property type="molecule type" value="Genomic_DNA"/>
</dbReference>
<evidence type="ECO:0000313" key="5">
    <source>
        <dbReference type="Proteomes" id="UP000636110"/>
    </source>
</evidence>
<feature type="signal peptide" evidence="2">
    <location>
        <begin position="1"/>
        <end position="20"/>
    </location>
</feature>
<feature type="transmembrane region" description="Helical" evidence="1">
    <location>
        <begin position="579"/>
        <end position="601"/>
    </location>
</feature>
<feature type="transmembrane region" description="Helical" evidence="1">
    <location>
        <begin position="544"/>
        <end position="567"/>
    </location>
</feature>
<dbReference type="Proteomes" id="UP000636110">
    <property type="component" value="Unassembled WGS sequence"/>
</dbReference>
<protein>
    <submittedName>
        <fullName evidence="4">Serine hydrolase</fullName>
    </submittedName>
</protein>
<dbReference type="SUPFAM" id="SSF56601">
    <property type="entry name" value="beta-lactamase/transpeptidase-like"/>
    <property type="match status" value="1"/>
</dbReference>
<dbReference type="GO" id="GO:0016787">
    <property type="term" value="F:hydrolase activity"/>
    <property type="evidence" value="ECO:0007669"/>
    <property type="project" value="UniProtKB-KW"/>
</dbReference>
<dbReference type="Gene3D" id="3.40.710.10">
    <property type="entry name" value="DD-peptidase/beta-lactamase superfamily"/>
    <property type="match status" value="1"/>
</dbReference>
<evidence type="ECO:0000313" key="4">
    <source>
        <dbReference type="EMBL" id="MBB2147924.1"/>
    </source>
</evidence>
<keyword evidence="1" id="KW-0812">Transmembrane</keyword>
<proteinExistence type="predicted"/>
<keyword evidence="4" id="KW-0378">Hydrolase</keyword>
<feature type="transmembrane region" description="Helical" evidence="1">
    <location>
        <begin position="477"/>
        <end position="499"/>
    </location>
</feature>
<feature type="domain" description="Beta-lactamase-related" evidence="3">
    <location>
        <begin position="29"/>
        <end position="356"/>
    </location>
</feature>
<dbReference type="InterPro" id="IPR001466">
    <property type="entry name" value="Beta-lactam-related"/>
</dbReference>
<dbReference type="InterPro" id="IPR012338">
    <property type="entry name" value="Beta-lactam/transpept-like"/>
</dbReference>
<evidence type="ECO:0000256" key="2">
    <source>
        <dbReference type="SAM" id="SignalP"/>
    </source>
</evidence>
<evidence type="ECO:0000256" key="1">
    <source>
        <dbReference type="SAM" id="Phobius"/>
    </source>
</evidence>
<keyword evidence="2" id="KW-0732">Signal</keyword>
<feature type="transmembrane region" description="Helical" evidence="1">
    <location>
        <begin position="511"/>
        <end position="532"/>
    </location>
</feature>
<keyword evidence="1" id="KW-1133">Transmembrane helix</keyword>
<organism evidence="4 5">
    <name type="scientific">Pedobacter gandavensis</name>
    <dbReference type="NCBI Taxonomy" id="2679963"/>
    <lineage>
        <taxon>Bacteria</taxon>
        <taxon>Pseudomonadati</taxon>
        <taxon>Bacteroidota</taxon>
        <taxon>Sphingobacteriia</taxon>
        <taxon>Sphingobacteriales</taxon>
        <taxon>Sphingobacteriaceae</taxon>
        <taxon>Pedobacter</taxon>
    </lineage>
</organism>
<dbReference type="RefSeq" id="WP_182953369.1">
    <property type="nucleotide sequence ID" value="NZ_WNXC01000001.1"/>
</dbReference>
<name>A0ABR6ERN6_9SPHI</name>
<sequence>MIKIPALSVLLCLFSLSITAQDSKTTLYQNITTALAKEKLAGAVWSTVDSLGNISTGASGVKNADTKQVLSTSDKVQVGSITKTLIATGIFRLVTMNKMSLDTPVEEILTNIKFKNPWSASHPVTVRHLLDHTAGLENLRLWQMFSEQVTPNTPLVENFSKHPSTLQIHSRPGTQFAYSNMGYTLLGMVIEAITRQRYEEYLDTYVLKPIGMAESTFGFVSQLGKNADPRLAMGHLDHMQTQPASPMYLRPAGQFTTTAYDMGIFLKFLMTNGNLRGYSFIRKDLLATMGNPDAETESKQHGLEAGYAAGLMKRDRHQVIGLAHAGSIVGYHAMIYLFPKEKKAFFISHNMDSETADYEVFNKILLESLNLKKQEPDPRAVMPVDIKNWAGNYVAVRDQFKMFAYVDLLAGFVTLIPGNDHLVFSQLQKEDKILKPTRYHLFKVDDKISSSHVIYTDSMQNRRITDGFKTYKKISSLYLWTMYMSLIFGLLGLSYLFVLGWVKLLSNRKRFLHQAIGVPFLCILALLLPIPLFMMQHFTALGDITAASIALALVTTLLPIGLLFGLWRSINIKKEERSNGLTSLALIFSIQWVGMLIYWGMAPMLLWI</sequence>
<reference evidence="4 5" key="1">
    <citation type="submission" date="2019-11" db="EMBL/GenBank/DDBJ databases">
        <title>Description of Pedobacter sp. LMG 31462T.</title>
        <authorList>
            <person name="Carlier A."/>
            <person name="Qi S."/>
            <person name="Vandamme P."/>
        </authorList>
    </citation>
    <scope>NUCLEOTIDE SEQUENCE [LARGE SCALE GENOMIC DNA]</scope>
    <source>
        <strain evidence="4 5">LMG 31462</strain>
    </source>
</reference>
<feature type="chain" id="PRO_5047523532" evidence="2">
    <location>
        <begin position="21"/>
        <end position="608"/>
    </location>
</feature>
<gene>
    <name evidence="4" type="ORF">GM920_03260</name>
</gene>
<dbReference type="InterPro" id="IPR050491">
    <property type="entry name" value="AmpC-like"/>
</dbReference>
<accession>A0ABR6ERN6</accession>
<keyword evidence="5" id="KW-1185">Reference proteome</keyword>
<dbReference type="Pfam" id="PF00144">
    <property type="entry name" value="Beta-lactamase"/>
    <property type="match status" value="1"/>
</dbReference>
<keyword evidence="1" id="KW-0472">Membrane</keyword>
<dbReference type="PANTHER" id="PTHR46825:SF9">
    <property type="entry name" value="BETA-LACTAMASE-RELATED DOMAIN-CONTAINING PROTEIN"/>
    <property type="match status" value="1"/>
</dbReference>